<accession>A0A401YCT3</accession>
<organism evidence="2 3">
    <name type="scientific">Embleya hyalina</name>
    <dbReference type="NCBI Taxonomy" id="516124"/>
    <lineage>
        <taxon>Bacteria</taxon>
        <taxon>Bacillati</taxon>
        <taxon>Actinomycetota</taxon>
        <taxon>Actinomycetes</taxon>
        <taxon>Kitasatosporales</taxon>
        <taxon>Streptomycetaceae</taxon>
        <taxon>Embleya</taxon>
    </lineage>
</organism>
<feature type="region of interest" description="Disordered" evidence="1">
    <location>
        <begin position="1"/>
        <end position="86"/>
    </location>
</feature>
<reference evidence="2 3" key="1">
    <citation type="submission" date="2018-12" db="EMBL/GenBank/DDBJ databases">
        <title>Draft genome sequence of Embleya hyalina NBRC 13850T.</title>
        <authorList>
            <person name="Komaki H."/>
            <person name="Hosoyama A."/>
            <person name="Kimura A."/>
            <person name="Ichikawa N."/>
            <person name="Tamura T."/>
        </authorList>
    </citation>
    <scope>NUCLEOTIDE SEQUENCE [LARGE SCALE GENOMIC DNA]</scope>
    <source>
        <strain evidence="2 3">NBRC 13850</strain>
    </source>
</reference>
<feature type="compositionally biased region" description="Basic residues" evidence="1">
    <location>
        <begin position="9"/>
        <end position="19"/>
    </location>
</feature>
<evidence type="ECO:0000313" key="3">
    <source>
        <dbReference type="Proteomes" id="UP000286931"/>
    </source>
</evidence>
<proteinExistence type="predicted"/>
<sequence>MASVLSRRTSCRAHSRAKSWLRSDSSPTGEAGTGSPGSSPTHERSDATVLRAPWSQSGSRKSSLSRLRSGPSNSAAPSVFAAGMSK</sequence>
<protein>
    <submittedName>
        <fullName evidence="2">Uncharacterized protein</fullName>
    </submittedName>
</protein>
<comment type="caution">
    <text evidence="2">The sequence shown here is derived from an EMBL/GenBank/DDBJ whole genome shotgun (WGS) entry which is preliminary data.</text>
</comment>
<name>A0A401YCT3_9ACTN</name>
<evidence type="ECO:0000313" key="2">
    <source>
        <dbReference type="EMBL" id="GCD92407.1"/>
    </source>
</evidence>
<gene>
    <name evidence="2" type="ORF">EHYA_00045</name>
</gene>
<dbReference type="Proteomes" id="UP000286931">
    <property type="component" value="Unassembled WGS sequence"/>
</dbReference>
<keyword evidence="3" id="KW-1185">Reference proteome</keyword>
<dbReference type="AlphaFoldDB" id="A0A401YCT3"/>
<feature type="compositionally biased region" description="Low complexity" evidence="1">
    <location>
        <begin position="55"/>
        <end position="74"/>
    </location>
</feature>
<dbReference type="EMBL" id="BIFH01000013">
    <property type="protein sequence ID" value="GCD92407.1"/>
    <property type="molecule type" value="Genomic_DNA"/>
</dbReference>
<evidence type="ECO:0000256" key="1">
    <source>
        <dbReference type="SAM" id="MobiDB-lite"/>
    </source>
</evidence>